<sequence>MRQILIGDVIAAARSVLNVPRDVRARRLVQLLDQALVADKVTKRTGRPHFAWGNGSLMAACPQRHHKDAPPLAEQAYLEALRDTIDQVILWKQRDSSQTRHHG</sequence>
<dbReference type="AlphaFoldDB" id="A0A1H8DAT7"/>
<protein>
    <recommendedName>
        <fullName evidence="1">DUF7742 domain-containing protein</fullName>
    </recommendedName>
</protein>
<evidence type="ECO:0000313" key="2">
    <source>
        <dbReference type="EMBL" id="SEN03924.1"/>
    </source>
</evidence>
<dbReference type="STRING" id="1077947.SAMN05216227_1006133"/>
<dbReference type="EMBL" id="FOCO01000006">
    <property type="protein sequence ID" value="SEN03924.1"/>
    <property type="molecule type" value="Genomic_DNA"/>
</dbReference>
<dbReference type="OrthoDB" id="7863415at2"/>
<organism evidence="2 3">
    <name type="scientific">Pseudorhodobacter antarcticus</name>
    <dbReference type="NCBI Taxonomy" id="1077947"/>
    <lineage>
        <taxon>Bacteria</taxon>
        <taxon>Pseudomonadati</taxon>
        <taxon>Pseudomonadota</taxon>
        <taxon>Alphaproteobacteria</taxon>
        <taxon>Rhodobacterales</taxon>
        <taxon>Paracoccaceae</taxon>
        <taxon>Pseudorhodobacter</taxon>
    </lineage>
</organism>
<dbReference type="Pfam" id="PF24891">
    <property type="entry name" value="DUF7742"/>
    <property type="match status" value="1"/>
</dbReference>
<dbReference type="Proteomes" id="UP000183002">
    <property type="component" value="Unassembled WGS sequence"/>
</dbReference>
<proteinExistence type="predicted"/>
<evidence type="ECO:0000313" key="3">
    <source>
        <dbReference type="Proteomes" id="UP000183002"/>
    </source>
</evidence>
<keyword evidence="3" id="KW-1185">Reference proteome</keyword>
<feature type="domain" description="DUF7742" evidence="1">
    <location>
        <begin position="2"/>
        <end position="86"/>
    </location>
</feature>
<accession>A0A1H8DAT7</accession>
<evidence type="ECO:0000259" key="1">
    <source>
        <dbReference type="Pfam" id="PF24891"/>
    </source>
</evidence>
<gene>
    <name evidence="2" type="ORF">SAMN05216227_1006133</name>
</gene>
<name>A0A1H8DAT7_9RHOB</name>
<reference evidence="2 3" key="1">
    <citation type="submission" date="2016-10" db="EMBL/GenBank/DDBJ databases">
        <authorList>
            <person name="de Groot N.N."/>
        </authorList>
    </citation>
    <scope>NUCLEOTIDE SEQUENCE [LARGE SCALE GENOMIC DNA]</scope>
    <source>
        <strain evidence="2 3">CGMCC 1.10836</strain>
    </source>
</reference>
<dbReference type="RefSeq" id="WP_139193935.1">
    <property type="nucleotide sequence ID" value="NZ_FOCO01000006.1"/>
</dbReference>
<dbReference type="InterPro" id="IPR056644">
    <property type="entry name" value="DUF7742"/>
</dbReference>